<evidence type="ECO:0000313" key="13">
    <source>
        <dbReference type="Proteomes" id="UP000838756"/>
    </source>
</evidence>
<feature type="transmembrane region" description="Helical" evidence="10">
    <location>
        <begin position="42"/>
        <end position="66"/>
    </location>
</feature>
<accession>A0A8S4S184</accession>
<evidence type="ECO:0000256" key="10">
    <source>
        <dbReference type="SAM" id="Phobius"/>
    </source>
</evidence>
<evidence type="ECO:0000256" key="9">
    <source>
        <dbReference type="RuleBase" id="RU000688"/>
    </source>
</evidence>
<sequence>MTLGNNTSHRENNTYASYGIGLSLFDYDDKSSFEESFLIKTILSIFLSTFMVFSLIGNVCTCAVIIRERSMRTPTNCYLLNLAITDLVISIFVPVEIYIIWVRDFYPLGEQGCRIQFLLWDLLSSCSVLTILAFTIERYLVIAKPFLRQKLLLTSRVFKIITVNWVVSSIFSVPSVYYVYFVERKENVYCFLSVPDKEKTYLVAVELFIFYGIPMTVIFAMYVMIAIKLKSNKAESRPNLAYGKQNRNKAVKMLGE</sequence>
<feature type="transmembrane region" description="Helical" evidence="10">
    <location>
        <begin position="117"/>
        <end position="136"/>
    </location>
</feature>
<evidence type="ECO:0000256" key="1">
    <source>
        <dbReference type="ARBA" id="ARBA00004141"/>
    </source>
</evidence>
<gene>
    <name evidence="12" type="primary">jg17418</name>
    <name evidence="12" type="ORF">PAEG_LOCUS20901</name>
</gene>
<dbReference type="InterPro" id="IPR017452">
    <property type="entry name" value="GPCR_Rhodpsn_7TM"/>
</dbReference>
<keyword evidence="5 9" id="KW-0297">G-protein coupled receptor</keyword>
<proteinExistence type="inferred from homology"/>
<dbReference type="PANTHER" id="PTHR24243:SF208">
    <property type="entry name" value="PYROKININ-1 RECEPTOR"/>
    <property type="match status" value="1"/>
</dbReference>
<dbReference type="OrthoDB" id="5950040at2759"/>
<comment type="similarity">
    <text evidence="2 9">Belongs to the G-protein coupled receptor 1 family.</text>
</comment>
<dbReference type="Gene3D" id="1.20.1070.10">
    <property type="entry name" value="Rhodopsin 7-helix transmembrane proteins"/>
    <property type="match status" value="1"/>
</dbReference>
<comment type="caution">
    <text evidence="12">The sequence shown here is derived from an EMBL/GenBank/DDBJ whole genome shotgun (WGS) entry which is preliminary data.</text>
</comment>
<dbReference type="SUPFAM" id="SSF81321">
    <property type="entry name" value="Family A G protein-coupled receptor-like"/>
    <property type="match status" value="1"/>
</dbReference>
<keyword evidence="4 10" id="KW-1133">Transmembrane helix</keyword>
<evidence type="ECO:0000256" key="5">
    <source>
        <dbReference type="ARBA" id="ARBA00023040"/>
    </source>
</evidence>
<evidence type="ECO:0000259" key="11">
    <source>
        <dbReference type="PROSITE" id="PS50262"/>
    </source>
</evidence>
<keyword evidence="6 10" id="KW-0472">Membrane</keyword>
<evidence type="ECO:0000256" key="3">
    <source>
        <dbReference type="ARBA" id="ARBA00022692"/>
    </source>
</evidence>
<evidence type="ECO:0000256" key="8">
    <source>
        <dbReference type="ARBA" id="ARBA00023224"/>
    </source>
</evidence>
<dbReference type="Pfam" id="PF00001">
    <property type="entry name" value="7tm_1"/>
    <property type="match status" value="1"/>
</dbReference>
<dbReference type="GO" id="GO:0005886">
    <property type="term" value="C:plasma membrane"/>
    <property type="evidence" value="ECO:0007669"/>
    <property type="project" value="TreeGrafter"/>
</dbReference>
<dbReference type="InterPro" id="IPR000276">
    <property type="entry name" value="GPCR_Rhodpsn"/>
</dbReference>
<dbReference type="AlphaFoldDB" id="A0A8S4S184"/>
<dbReference type="PROSITE" id="PS00237">
    <property type="entry name" value="G_PROTEIN_RECEP_F1_1"/>
    <property type="match status" value="1"/>
</dbReference>
<evidence type="ECO:0000256" key="7">
    <source>
        <dbReference type="ARBA" id="ARBA00023170"/>
    </source>
</evidence>
<evidence type="ECO:0000256" key="4">
    <source>
        <dbReference type="ARBA" id="ARBA00022989"/>
    </source>
</evidence>
<keyword evidence="8 9" id="KW-0807">Transducer</keyword>
<keyword evidence="7 9" id="KW-0675">Receptor</keyword>
<dbReference type="PANTHER" id="PTHR24243">
    <property type="entry name" value="G-PROTEIN COUPLED RECEPTOR"/>
    <property type="match status" value="1"/>
</dbReference>
<dbReference type="PROSITE" id="PS50262">
    <property type="entry name" value="G_PROTEIN_RECEP_F1_2"/>
    <property type="match status" value="1"/>
</dbReference>
<feature type="transmembrane region" description="Helical" evidence="10">
    <location>
        <begin position="201"/>
        <end position="227"/>
    </location>
</feature>
<dbReference type="PRINTS" id="PR00237">
    <property type="entry name" value="GPCRRHODOPSN"/>
</dbReference>
<evidence type="ECO:0000256" key="2">
    <source>
        <dbReference type="ARBA" id="ARBA00010663"/>
    </source>
</evidence>
<organism evidence="12 13">
    <name type="scientific">Pararge aegeria aegeria</name>
    <dbReference type="NCBI Taxonomy" id="348720"/>
    <lineage>
        <taxon>Eukaryota</taxon>
        <taxon>Metazoa</taxon>
        <taxon>Ecdysozoa</taxon>
        <taxon>Arthropoda</taxon>
        <taxon>Hexapoda</taxon>
        <taxon>Insecta</taxon>
        <taxon>Pterygota</taxon>
        <taxon>Neoptera</taxon>
        <taxon>Endopterygota</taxon>
        <taxon>Lepidoptera</taxon>
        <taxon>Glossata</taxon>
        <taxon>Ditrysia</taxon>
        <taxon>Papilionoidea</taxon>
        <taxon>Nymphalidae</taxon>
        <taxon>Satyrinae</taxon>
        <taxon>Satyrini</taxon>
        <taxon>Parargina</taxon>
        <taxon>Pararge</taxon>
    </lineage>
</organism>
<feature type="domain" description="G-protein coupled receptors family 1 profile" evidence="11">
    <location>
        <begin position="57"/>
        <end position="256"/>
    </location>
</feature>
<name>A0A8S4S184_9NEOP</name>
<comment type="subcellular location">
    <subcellularLocation>
        <location evidence="1">Membrane</location>
        <topology evidence="1">Multi-pass membrane protein</topology>
    </subcellularLocation>
</comment>
<protein>
    <submittedName>
        <fullName evidence="12">Jg17418 protein</fullName>
    </submittedName>
</protein>
<evidence type="ECO:0000313" key="12">
    <source>
        <dbReference type="EMBL" id="CAH2245021.1"/>
    </source>
</evidence>
<feature type="transmembrane region" description="Helical" evidence="10">
    <location>
        <begin position="78"/>
        <end position="101"/>
    </location>
</feature>
<keyword evidence="3 9" id="KW-0812">Transmembrane</keyword>
<evidence type="ECO:0000256" key="6">
    <source>
        <dbReference type="ARBA" id="ARBA00023136"/>
    </source>
</evidence>
<dbReference type="EMBL" id="CAKXAJ010025888">
    <property type="protein sequence ID" value="CAH2245021.1"/>
    <property type="molecule type" value="Genomic_DNA"/>
</dbReference>
<dbReference type="GO" id="GO:0008188">
    <property type="term" value="F:neuropeptide receptor activity"/>
    <property type="evidence" value="ECO:0007669"/>
    <property type="project" value="TreeGrafter"/>
</dbReference>
<keyword evidence="13" id="KW-1185">Reference proteome</keyword>
<reference evidence="12" key="1">
    <citation type="submission" date="2022-03" db="EMBL/GenBank/DDBJ databases">
        <authorList>
            <person name="Lindestad O."/>
        </authorList>
    </citation>
    <scope>NUCLEOTIDE SEQUENCE</scope>
</reference>
<feature type="transmembrane region" description="Helical" evidence="10">
    <location>
        <begin position="157"/>
        <end position="181"/>
    </location>
</feature>
<dbReference type="Proteomes" id="UP000838756">
    <property type="component" value="Unassembled WGS sequence"/>
</dbReference>